<proteinExistence type="predicted"/>
<dbReference type="AlphaFoldDB" id="A0A0P1GFM2"/>
<sequence length="259" mass="26381">MTMNTPIFAMTPDFSPVVKLMAMQTRFAMETSQGMIKLAFLPWQGMQLGFGGIGAPTEPAAKPAPAAKAKVAEKPAAKAAPKAAPKPKLVEPVAKEAPKPAAKPAAKAEAPKPAPKAEVKAAPAISAPKAGSAPKAETPKPAPKPEVKAEAPKSAPKAETAKPAPKAETPKPAPKAEAPKGPAKPATLASAPAKADDLTALEGVGPKLAKALNEAGIYQFSQVAAWSEANVAWIDDNIAGVRGRASRNGWVAQAAKLAK</sequence>
<gene>
    <name evidence="2" type="ORF">TRN7648_02913</name>
</gene>
<feature type="compositionally biased region" description="Low complexity" evidence="1">
    <location>
        <begin position="77"/>
        <end position="92"/>
    </location>
</feature>
<feature type="compositionally biased region" description="Low complexity" evidence="1">
    <location>
        <begin position="152"/>
        <end position="167"/>
    </location>
</feature>
<organism evidence="2 3">
    <name type="scientific">Tropicibacter naphthalenivorans</name>
    <dbReference type="NCBI Taxonomy" id="441103"/>
    <lineage>
        <taxon>Bacteria</taxon>
        <taxon>Pseudomonadati</taxon>
        <taxon>Pseudomonadota</taxon>
        <taxon>Alphaproteobacteria</taxon>
        <taxon>Rhodobacterales</taxon>
        <taxon>Roseobacteraceae</taxon>
        <taxon>Tropicibacter</taxon>
    </lineage>
</organism>
<feature type="compositionally biased region" description="Low complexity" evidence="1">
    <location>
        <begin position="175"/>
        <end position="187"/>
    </location>
</feature>
<reference evidence="2 3" key="1">
    <citation type="submission" date="2015-09" db="EMBL/GenBank/DDBJ databases">
        <authorList>
            <consortium name="Swine Surveillance"/>
        </authorList>
    </citation>
    <scope>NUCLEOTIDE SEQUENCE [LARGE SCALE GENOMIC DNA]</scope>
    <source>
        <strain evidence="2 3">CECT 7648</strain>
    </source>
</reference>
<dbReference type="Proteomes" id="UP000054935">
    <property type="component" value="Unassembled WGS sequence"/>
</dbReference>
<feature type="region of interest" description="Disordered" evidence="1">
    <location>
        <begin position="59"/>
        <end position="191"/>
    </location>
</feature>
<accession>A0A0P1GFM2</accession>
<dbReference type="EMBL" id="CYSE01000005">
    <property type="protein sequence ID" value="CUH80291.1"/>
    <property type="molecule type" value="Genomic_DNA"/>
</dbReference>
<evidence type="ECO:0000313" key="2">
    <source>
        <dbReference type="EMBL" id="CUH80291.1"/>
    </source>
</evidence>
<dbReference type="Gene3D" id="1.10.150.20">
    <property type="entry name" value="5' to 3' exonuclease, C-terminal subdomain"/>
    <property type="match status" value="1"/>
</dbReference>
<dbReference type="PRINTS" id="PR01217">
    <property type="entry name" value="PRICHEXTENSN"/>
</dbReference>
<keyword evidence="3" id="KW-1185">Reference proteome</keyword>
<feature type="compositionally biased region" description="Low complexity" evidence="1">
    <location>
        <begin position="99"/>
        <end position="108"/>
    </location>
</feature>
<evidence type="ECO:0000256" key="1">
    <source>
        <dbReference type="SAM" id="MobiDB-lite"/>
    </source>
</evidence>
<name>A0A0P1GFM2_9RHOB</name>
<protein>
    <submittedName>
        <fullName evidence="2">NADH dehydrogenase subunit E</fullName>
    </submittedName>
</protein>
<dbReference type="STRING" id="441103.TRN7648_02913"/>
<evidence type="ECO:0000313" key="3">
    <source>
        <dbReference type="Proteomes" id="UP000054935"/>
    </source>
</evidence>
<feature type="compositionally biased region" description="Low complexity" evidence="1">
    <location>
        <begin position="59"/>
        <end position="69"/>
    </location>
</feature>